<dbReference type="Proteomes" id="UP000292423">
    <property type="component" value="Unassembled WGS sequence"/>
</dbReference>
<evidence type="ECO:0000256" key="7">
    <source>
        <dbReference type="ARBA" id="ARBA00022840"/>
    </source>
</evidence>
<comment type="pathway">
    <text evidence="8">Amino-acid biosynthesis; L-proline biosynthesis; L-glutamate 5-semialdehyde from L-glutamate: step 1/2.</text>
</comment>
<dbReference type="InterPro" id="IPR001057">
    <property type="entry name" value="Glu/AcGlu_kinase"/>
</dbReference>
<evidence type="ECO:0000259" key="9">
    <source>
        <dbReference type="SMART" id="SM00359"/>
    </source>
</evidence>
<dbReference type="InterPro" id="IPR015947">
    <property type="entry name" value="PUA-like_sf"/>
</dbReference>
<dbReference type="PANTHER" id="PTHR43654">
    <property type="entry name" value="GLUTAMATE 5-KINASE"/>
    <property type="match status" value="1"/>
</dbReference>
<evidence type="ECO:0000256" key="8">
    <source>
        <dbReference type="HAMAP-Rule" id="MF_00456"/>
    </source>
</evidence>
<dbReference type="SMART" id="SM00359">
    <property type="entry name" value="PUA"/>
    <property type="match status" value="1"/>
</dbReference>
<reference evidence="10 11" key="1">
    <citation type="submission" date="2019-02" db="EMBL/GenBank/DDBJ databases">
        <title>Genomic Encyclopedia of Type Strains, Phase IV (KMG-IV): sequencing the most valuable type-strain genomes for metagenomic binning, comparative biology and taxonomic classification.</title>
        <authorList>
            <person name="Goeker M."/>
        </authorList>
    </citation>
    <scope>NUCLEOTIDE SEQUENCE [LARGE SCALE GENOMIC DNA]</scope>
    <source>
        <strain evidence="10 11">DSM 105135</strain>
    </source>
</reference>
<dbReference type="EC" id="2.7.2.11" evidence="8"/>
<dbReference type="Gene3D" id="2.30.130.10">
    <property type="entry name" value="PUA domain"/>
    <property type="match status" value="1"/>
</dbReference>
<dbReference type="PRINTS" id="PR00474">
    <property type="entry name" value="GLU5KINASE"/>
</dbReference>
<dbReference type="InterPro" id="IPR041739">
    <property type="entry name" value="G5K_ProB"/>
</dbReference>
<dbReference type="FunFam" id="2.30.130.10:FF:000007">
    <property type="entry name" value="Glutamate 5-kinase"/>
    <property type="match status" value="1"/>
</dbReference>
<keyword evidence="2 8" id="KW-0028">Amino-acid biosynthesis</keyword>
<comment type="caution">
    <text evidence="8">Lacks conserved residue(s) required for the propagation of feature annotation.</text>
</comment>
<dbReference type="InterPro" id="IPR036974">
    <property type="entry name" value="PUA_sf"/>
</dbReference>
<evidence type="ECO:0000256" key="6">
    <source>
        <dbReference type="ARBA" id="ARBA00022777"/>
    </source>
</evidence>
<dbReference type="HAMAP" id="MF_00456">
    <property type="entry name" value="ProB"/>
    <property type="match status" value="1"/>
</dbReference>
<dbReference type="GO" id="GO:0005829">
    <property type="term" value="C:cytosol"/>
    <property type="evidence" value="ECO:0007669"/>
    <property type="project" value="TreeGrafter"/>
</dbReference>
<proteinExistence type="inferred from homology"/>
<dbReference type="PANTHER" id="PTHR43654:SF1">
    <property type="entry name" value="ISOPENTENYL PHOSPHATE KINASE"/>
    <property type="match status" value="1"/>
</dbReference>
<feature type="binding site" evidence="8">
    <location>
        <position position="156"/>
    </location>
    <ligand>
        <name>substrate</name>
    </ligand>
</feature>
<dbReference type="SUPFAM" id="SSF53633">
    <property type="entry name" value="Carbamate kinase-like"/>
    <property type="match status" value="1"/>
</dbReference>
<feature type="binding site" evidence="8">
    <location>
        <position position="144"/>
    </location>
    <ligand>
        <name>substrate</name>
    </ligand>
</feature>
<dbReference type="EMBL" id="SHKX01000010">
    <property type="protein sequence ID" value="RZU47593.1"/>
    <property type="molecule type" value="Genomic_DNA"/>
</dbReference>
<dbReference type="InterPro" id="IPR001048">
    <property type="entry name" value="Asp/Glu/Uridylate_kinase"/>
</dbReference>
<dbReference type="AlphaFoldDB" id="A0A4Q7ZC70"/>
<dbReference type="InterPro" id="IPR011529">
    <property type="entry name" value="Glu_5kinase"/>
</dbReference>
<dbReference type="GO" id="GO:0003723">
    <property type="term" value="F:RNA binding"/>
    <property type="evidence" value="ECO:0007669"/>
    <property type="project" value="InterPro"/>
</dbReference>
<accession>A0A4Q7ZC70</accession>
<dbReference type="InterPro" id="IPR002478">
    <property type="entry name" value="PUA"/>
</dbReference>
<evidence type="ECO:0000256" key="1">
    <source>
        <dbReference type="ARBA" id="ARBA00022490"/>
    </source>
</evidence>
<dbReference type="GO" id="GO:0055129">
    <property type="term" value="P:L-proline biosynthetic process"/>
    <property type="evidence" value="ECO:0007669"/>
    <property type="project" value="UniProtKB-UniRule"/>
</dbReference>
<keyword evidence="11" id="KW-1185">Reference proteome</keyword>
<dbReference type="PIRSF" id="PIRSF000729">
    <property type="entry name" value="GK"/>
    <property type="match status" value="1"/>
</dbReference>
<keyword evidence="4 8" id="KW-0808">Transferase</keyword>
<dbReference type="GO" id="GO:0004349">
    <property type="term" value="F:glutamate 5-kinase activity"/>
    <property type="evidence" value="ECO:0007669"/>
    <property type="project" value="UniProtKB-UniRule"/>
</dbReference>
<feature type="binding site" evidence="8">
    <location>
        <position position="17"/>
    </location>
    <ligand>
        <name>ATP</name>
        <dbReference type="ChEBI" id="CHEBI:30616"/>
    </ligand>
</feature>
<dbReference type="CDD" id="cd04242">
    <property type="entry name" value="AAK_G5K_ProB"/>
    <property type="match status" value="1"/>
</dbReference>
<gene>
    <name evidence="8" type="primary">proB</name>
    <name evidence="10" type="ORF">EV700_0559</name>
</gene>
<name>A0A4Q7ZC70_9GAMM</name>
<dbReference type="Pfam" id="PF01472">
    <property type="entry name" value="PUA"/>
    <property type="match status" value="1"/>
</dbReference>
<evidence type="ECO:0000313" key="10">
    <source>
        <dbReference type="EMBL" id="RZU47593.1"/>
    </source>
</evidence>
<dbReference type="UniPathway" id="UPA00098">
    <property type="reaction ID" value="UER00359"/>
</dbReference>
<dbReference type="Gene3D" id="3.40.1160.10">
    <property type="entry name" value="Acetylglutamate kinase-like"/>
    <property type="match status" value="2"/>
</dbReference>
<dbReference type="SUPFAM" id="SSF88697">
    <property type="entry name" value="PUA domain-like"/>
    <property type="match status" value="1"/>
</dbReference>
<dbReference type="InterPro" id="IPR036393">
    <property type="entry name" value="AceGlu_kinase-like_sf"/>
</dbReference>
<dbReference type="GO" id="GO:0005524">
    <property type="term" value="F:ATP binding"/>
    <property type="evidence" value="ECO:0007669"/>
    <property type="project" value="UniProtKB-KW"/>
</dbReference>
<evidence type="ECO:0000256" key="5">
    <source>
        <dbReference type="ARBA" id="ARBA00022741"/>
    </source>
</evidence>
<comment type="caution">
    <text evidence="10">The sequence shown here is derived from an EMBL/GenBank/DDBJ whole genome shotgun (WGS) entry which is preliminary data.</text>
</comment>
<dbReference type="PROSITE" id="PS00902">
    <property type="entry name" value="GLUTAMATE_5_KINASE"/>
    <property type="match status" value="1"/>
</dbReference>
<comment type="catalytic activity">
    <reaction evidence="8">
        <text>L-glutamate + ATP = L-glutamyl 5-phosphate + ADP</text>
        <dbReference type="Rhea" id="RHEA:14877"/>
        <dbReference type="ChEBI" id="CHEBI:29985"/>
        <dbReference type="ChEBI" id="CHEBI:30616"/>
        <dbReference type="ChEBI" id="CHEBI:58274"/>
        <dbReference type="ChEBI" id="CHEBI:456216"/>
        <dbReference type="EC" id="2.7.2.11"/>
    </reaction>
</comment>
<feature type="binding site" evidence="8">
    <location>
        <begin position="176"/>
        <end position="177"/>
    </location>
    <ligand>
        <name>ATP</name>
        <dbReference type="ChEBI" id="CHEBI:30616"/>
    </ligand>
</feature>
<organism evidence="10 11">
    <name type="scientific">Fluviicoccus keumensis</name>
    <dbReference type="NCBI Taxonomy" id="1435465"/>
    <lineage>
        <taxon>Bacteria</taxon>
        <taxon>Pseudomonadati</taxon>
        <taxon>Pseudomonadota</taxon>
        <taxon>Gammaproteobacteria</taxon>
        <taxon>Moraxellales</taxon>
        <taxon>Moraxellaceae</taxon>
        <taxon>Fluviicoccus</taxon>
    </lineage>
</organism>
<dbReference type="Pfam" id="PF00696">
    <property type="entry name" value="AA_kinase"/>
    <property type="match status" value="1"/>
</dbReference>
<dbReference type="RefSeq" id="WP_130410820.1">
    <property type="nucleotide sequence ID" value="NZ_SHKX01000010.1"/>
</dbReference>
<dbReference type="FunFam" id="3.40.1160.10:FF:000018">
    <property type="entry name" value="Glutamate 5-kinase"/>
    <property type="match status" value="1"/>
</dbReference>
<keyword evidence="7 8" id="KW-0067">ATP-binding</keyword>
<evidence type="ECO:0000256" key="4">
    <source>
        <dbReference type="ARBA" id="ARBA00022679"/>
    </source>
</evidence>
<dbReference type="NCBIfam" id="TIGR01027">
    <property type="entry name" value="proB"/>
    <property type="match status" value="1"/>
</dbReference>
<comment type="subcellular location">
    <subcellularLocation>
        <location evidence="8">Cytoplasm</location>
    </subcellularLocation>
</comment>
<feature type="binding site" evidence="8">
    <location>
        <position position="57"/>
    </location>
    <ligand>
        <name>substrate</name>
    </ligand>
</feature>
<dbReference type="OrthoDB" id="9804434at2"/>
<comment type="similarity">
    <text evidence="8">Belongs to the glutamate 5-kinase family.</text>
</comment>
<keyword evidence="6 8" id="KW-0418">Kinase</keyword>
<protein>
    <recommendedName>
        <fullName evidence="8">Glutamate 5-kinase</fullName>
        <ecNumber evidence="8">2.7.2.11</ecNumber>
    </recommendedName>
    <alternativeName>
        <fullName evidence="8">Gamma-glutamyl kinase</fullName>
        <shortName evidence="8">GK</shortName>
    </alternativeName>
</protein>
<evidence type="ECO:0000256" key="2">
    <source>
        <dbReference type="ARBA" id="ARBA00022605"/>
    </source>
</evidence>
<keyword evidence="1 8" id="KW-0963">Cytoplasm</keyword>
<dbReference type="InterPro" id="IPR005715">
    <property type="entry name" value="Glu_5kinase/COase_Synthase"/>
</dbReference>
<dbReference type="CDD" id="cd21157">
    <property type="entry name" value="PUA_G5K"/>
    <property type="match status" value="1"/>
</dbReference>
<evidence type="ECO:0000256" key="3">
    <source>
        <dbReference type="ARBA" id="ARBA00022650"/>
    </source>
</evidence>
<keyword evidence="3 8" id="KW-0641">Proline biosynthesis</keyword>
<evidence type="ECO:0000313" key="11">
    <source>
        <dbReference type="Proteomes" id="UP000292423"/>
    </source>
</evidence>
<keyword evidence="5 8" id="KW-0547">Nucleotide-binding</keyword>
<feature type="domain" description="PUA" evidence="9">
    <location>
        <begin position="283"/>
        <end position="366"/>
    </location>
</feature>
<dbReference type="InterPro" id="IPR019797">
    <property type="entry name" value="Glutamate_5-kinase_CS"/>
</dbReference>
<comment type="function">
    <text evidence="8">Catalyzes the transfer of a phosphate group to glutamate to form L-glutamate 5-phosphate.</text>
</comment>
<sequence>MTENRERLQKAKRWVVKIGSALLTANGQGLDQEAMASWVRQMATLADRGIELILVSSGAVAEGMVRMGLPGRPSSLHELQACAAIGQMGLVQAYESHFRTHGLKTAQILLTHEDLADRTRYLNARSTLNALVTWGVIPVINENDTVATDEIRFGDNDTLAALVANLIDAEVLIILTDQEGMFDRDPRHNPDAVLLPEVRALDDALMAMAGGGGVLGRGGMVTKVRAARYAARSGCSTVIASGQSQDVLVNLAGGAVLGTLLLPDEDRLDARKQWLAAHLQTAGRLVLDDGAVQALRNHGSSLLPVGVVQVEGGFSRGEVVACVDVHGRQVAVGLVNYGAEDAAKIIGKTSERLVEVLGYMDEEELMHRDNLVVL</sequence>
<dbReference type="PROSITE" id="PS50890">
    <property type="entry name" value="PUA"/>
    <property type="match status" value="1"/>
</dbReference>